<sequence length="252" mass="28965">MGFNKLIDSLEIAEINISDIPCIEISPPEFKGNIIFYHGWSSRKENQVFRGKILASHGYRVILPDAPYHGQRNKLDFNSGNGEDLLANYFFETLIRSILESKKLIDYIGRDKPIITAGHSMGGFIAAGVFTDNQEISRMININGSSAWLKTRDLWLDEIDFNQPIKDKLVIDNVSYSLKDYDPYYNLDKINDRPILLLHGDADSSVSIEAQKEYYQAAKETYEDEERISLVSYENLNHYIIDKMLAEIINWL</sequence>
<dbReference type="InterPro" id="IPR029058">
    <property type="entry name" value="AB_hydrolase_fold"/>
</dbReference>
<dbReference type="Proteomes" id="UP000621436">
    <property type="component" value="Unassembled WGS sequence"/>
</dbReference>
<feature type="domain" description="Peptidase S9 prolyl oligopeptidase catalytic" evidence="1">
    <location>
        <begin position="105"/>
        <end position="241"/>
    </location>
</feature>
<comment type="caution">
    <text evidence="2">The sequence shown here is derived from an EMBL/GenBank/DDBJ whole genome shotgun (WGS) entry which is preliminary data.</text>
</comment>
<dbReference type="InterPro" id="IPR051044">
    <property type="entry name" value="MAG_DAG_Lipase"/>
</dbReference>
<accession>A0A931APT6</accession>
<dbReference type="PANTHER" id="PTHR11614">
    <property type="entry name" value="PHOSPHOLIPASE-RELATED"/>
    <property type="match status" value="1"/>
</dbReference>
<dbReference type="Pfam" id="PF00326">
    <property type="entry name" value="Peptidase_S9"/>
    <property type="match status" value="1"/>
</dbReference>
<evidence type="ECO:0000313" key="3">
    <source>
        <dbReference type="Proteomes" id="UP000621436"/>
    </source>
</evidence>
<reference evidence="2" key="1">
    <citation type="submission" date="2020-11" db="EMBL/GenBank/DDBJ databases">
        <title>Halonatronomonas betainensis gen. nov., sp. nov. a novel haloalkaliphilic representative of the family Halanaerobiacae capable of betaine degradation.</title>
        <authorList>
            <person name="Boltyanskaya Y."/>
            <person name="Kevbrin V."/>
            <person name="Detkova E."/>
            <person name="Grouzdev D.S."/>
            <person name="Koziaeva V."/>
            <person name="Zhilina T."/>
        </authorList>
    </citation>
    <scope>NUCLEOTIDE SEQUENCE</scope>
    <source>
        <strain evidence="2">Z-7014</strain>
    </source>
</reference>
<keyword evidence="2" id="KW-0378">Hydrolase</keyword>
<evidence type="ECO:0000259" key="1">
    <source>
        <dbReference type="Pfam" id="PF00326"/>
    </source>
</evidence>
<evidence type="ECO:0000313" key="2">
    <source>
        <dbReference type="EMBL" id="MBF8435606.1"/>
    </source>
</evidence>
<dbReference type="SUPFAM" id="SSF53474">
    <property type="entry name" value="alpha/beta-Hydrolases"/>
    <property type="match status" value="1"/>
</dbReference>
<dbReference type="InterPro" id="IPR001375">
    <property type="entry name" value="Peptidase_S9_cat"/>
</dbReference>
<organism evidence="2 3">
    <name type="scientific">Halonatronomonas betaini</name>
    <dbReference type="NCBI Taxonomy" id="2778430"/>
    <lineage>
        <taxon>Bacteria</taxon>
        <taxon>Bacillati</taxon>
        <taxon>Bacillota</taxon>
        <taxon>Clostridia</taxon>
        <taxon>Halanaerobiales</taxon>
        <taxon>Halarsenatibacteraceae</taxon>
        <taxon>Halonatronomonas</taxon>
    </lineage>
</organism>
<dbReference type="Gene3D" id="3.40.50.1820">
    <property type="entry name" value="alpha/beta hydrolase"/>
    <property type="match status" value="1"/>
</dbReference>
<keyword evidence="3" id="KW-1185">Reference proteome</keyword>
<proteinExistence type="predicted"/>
<name>A0A931APT6_9FIRM</name>
<dbReference type="AlphaFoldDB" id="A0A931APT6"/>
<dbReference type="GO" id="GO:0006508">
    <property type="term" value="P:proteolysis"/>
    <property type="evidence" value="ECO:0007669"/>
    <property type="project" value="InterPro"/>
</dbReference>
<dbReference type="EMBL" id="JADPIE010000001">
    <property type="protein sequence ID" value="MBF8435606.1"/>
    <property type="molecule type" value="Genomic_DNA"/>
</dbReference>
<gene>
    <name evidence="2" type="ORF">I0Q91_00810</name>
</gene>
<protein>
    <submittedName>
        <fullName evidence="2">Alpha/beta fold hydrolase</fullName>
    </submittedName>
</protein>
<dbReference type="RefSeq" id="WP_270452249.1">
    <property type="nucleotide sequence ID" value="NZ_JADPIE010000001.1"/>
</dbReference>
<dbReference type="GO" id="GO:0008236">
    <property type="term" value="F:serine-type peptidase activity"/>
    <property type="evidence" value="ECO:0007669"/>
    <property type="project" value="InterPro"/>
</dbReference>